<name>I2FT82_USTHO</name>
<dbReference type="STRING" id="1128400.I2FT82"/>
<dbReference type="AlphaFoldDB" id="I2FT82"/>
<dbReference type="EMBL" id="CAGI01000151">
    <property type="protein sequence ID" value="CCF50125.1"/>
    <property type="molecule type" value="Genomic_DNA"/>
</dbReference>
<reference evidence="1 2" key="1">
    <citation type="journal article" date="2012" name="Plant Cell">
        <title>Genome comparison of barley and maize smut fungi reveals targeted loss of RNA silencing components and species-specific presence of transposable elements.</title>
        <authorList>
            <person name="Laurie J.D."/>
            <person name="Ali S."/>
            <person name="Linning R."/>
            <person name="Mannhaupt G."/>
            <person name="Wong P."/>
            <person name="Gueldener U."/>
            <person name="Muensterkoetter M."/>
            <person name="Moore R."/>
            <person name="Kahmann R."/>
            <person name="Bakkeren G."/>
            <person name="Schirawski J."/>
        </authorList>
    </citation>
    <scope>NUCLEOTIDE SEQUENCE [LARGE SCALE GENOMIC DNA]</scope>
    <source>
        <strain evidence="2">Uh4875-4</strain>
    </source>
</reference>
<dbReference type="SUPFAM" id="SSF56672">
    <property type="entry name" value="DNA/RNA polymerases"/>
    <property type="match status" value="1"/>
</dbReference>
<sequence>MPPDSAANLLLSLLTGPPPPPQPNTLCKLPIFNEANFPASVGSLQLCIWLQFLAFYPNQAFADQLCGALCHSAKLSYEGPLCSATRLNIPNLPLDNHNIFHLHQEITAHLWESHLWEVPHPQVTGLICSPLGVIPKPNSNNGIQPSYVAIHYDNLDAIMDFIHKHPSTSLWKADLEDAFQHVIVAESDMHPMGIHFDSVYYQECTLAFGARSLPFLFNLFAKFLHWLVTFALQLVTAHSPLSHSGVSHYLNNFFGASDTTTDPATPVQLLSLTATALGFKISAKKTWWAATRLEILGIELDMVAQMASITAPCCQHILQLCLHIVAHGCTSLLELQQVAGHLQFVTCVAPHGCAFLCHIYDVVQAHFKAPFSHCISKNMQAELLWWVATLTSWDNVSLLQPSPLMVEHIWTDASKCSIGAHLGCMDSPSAAFSHELPCCHQWKDNHFLEALAVLEALCQFSPLWTGHHRVVIHIDNKNVEYSLHKGSICDPQTQVLFWEIFALCLHLHIDLVLAASLLWSGLTHTTCAHSTTVYNNFSTFAASLCITNPLLALPNMLIEWVTHHHASNKSLNTIKWDFYMLKSWHIDLGLPIKAFNSPRLNSFALSPQSAPPSITATCSVPPSASPSPASFGQVNSHGRPLDPTPLLCLPSPSLLTTCTQPSCCWPARQTLFGKVPPSLCLLFPSAPVQWPASSSFVTTAPCRSPSLCLRVASPSVVAPSSPCSGTAWGPAGWCCPHTQAILSDEVLPHGQQPMGLMPTLSAPLATGAVIASDTMLIGLQQSMLPPPGWPSTQTPLLSYTSTSQPGRICSLTFSLGSPASMPQPQLVTVTPYSMPLAYSVAMAGSSPATLPRVRQSHISHVSSPACGACTWQPNTETGNTKSGFRRAAAYNGLKQADRLWHAALDGQLQAFGFK</sequence>
<protein>
    <recommendedName>
        <fullName evidence="3">Reverse transcriptase domain-containing protein</fullName>
    </recommendedName>
</protein>
<dbReference type="OrthoDB" id="2556210at2759"/>
<dbReference type="Proteomes" id="UP000006174">
    <property type="component" value="Unassembled WGS sequence"/>
</dbReference>
<evidence type="ECO:0000313" key="2">
    <source>
        <dbReference type="Proteomes" id="UP000006174"/>
    </source>
</evidence>
<keyword evidence="2" id="KW-1185">Reference proteome</keyword>
<organism evidence="1 2">
    <name type="scientific">Ustilago hordei</name>
    <name type="common">Barley covered smut fungus</name>
    <dbReference type="NCBI Taxonomy" id="120017"/>
    <lineage>
        <taxon>Eukaryota</taxon>
        <taxon>Fungi</taxon>
        <taxon>Dikarya</taxon>
        <taxon>Basidiomycota</taxon>
        <taxon>Ustilaginomycotina</taxon>
        <taxon>Ustilaginomycetes</taxon>
        <taxon>Ustilaginales</taxon>
        <taxon>Ustilaginaceae</taxon>
        <taxon>Ustilago</taxon>
    </lineage>
</organism>
<dbReference type="PANTHER" id="PTHR33050">
    <property type="entry name" value="REVERSE TRANSCRIPTASE DOMAIN-CONTAINING PROTEIN"/>
    <property type="match status" value="1"/>
</dbReference>
<evidence type="ECO:0000313" key="1">
    <source>
        <dbReference type="EMBL" id="CCF50125.1"/>
    </source>
</evidence>
<proteinExistence type="predicted"/>
<dbReference type="eggNOG" id="ENOG502S6D7">
    <property type="taxonomic scope" value="Eukaryota"/>
</dbReference>
<dbReference type="InterPro" id="IPR043502">
    <property type="entry name" value="DNA/RNA_pol_sf"/>
</dbReference>
<dbReference type="HOGENOM" id="CLU_318365_0_0_1"/>
<accession>I2FT82</accession>
<dbReference type="PANTHER" id="PTHR33050:SF7">
    <property type="entry name" value="RIBONUCLEASE H"/>
    <property type="match status" value="1"/>
</dbReference>
<dbReference type="InterPro" id="IPR052055">
    <property type="entry name" value="Hepadnavirus_pol/RT"/>
</dbReference>
<evidence type="ECO:0008006" key="3">
    <source>
        <dbReference type="Google" id="ProtNLM"/>
    </source>
</evidence>
<gene>
    <name evidence="1" type="ORF">UHOR_14247</name>
</gene>
<comment type="caution">
    <text evidence="1">The sequence shown here is derived from an EMBL/GenBank/DDBJ whole genome shotgun (WGS) entry which is preliminary data.</text>
</comment>